<evidence type="ECO:0000313" key="2">
    <source>
        <dbReference type="EMBL" id="MFA0810840.1"/>
    </source>
</evidence>
<gene>
    <name evidence="2" type="ORF">ACCI49_07880</name>
</gene>
<name>A0ABV4NYS8_9GAMM</name>
<proteinExistence type="predicted"/>
<dbReference type="SUPFAM" id="SSF52949">
    <property type="entry name" value="Macro domain-like"/>
    <property type="match status" value="1"/>
</dbReference>
<protein>
    <submittedName>
        <fullName evidence="2">Macro domain-containing protein</fullName>
    </submittedName>
</protein>
<reference evidence="2 3" key="1">
    <citation type="submission" date="2024-08" db="EMBL/GenBank/DDBJ databases">
        <authorList>
            <person name="Ishaq N."/>
        </authorList>
    </citation>
    <scope>NUCLEOTIDE SEQUENCE [LARGE SCALE GENOMIC DNA]</scope>
    <source>
        <strain evidence="2 3">DSM 18651</strain>
    </source>
</reference>
<dbReference type="Proteomes" id="UP001569428">
    <property type="component" value="Unassembled WGS sequence"/>
</dbReference>
<feature type="domain" description="Macro" evidence="1">
    <location>
        <begin position="15"/>
        <end position="162"/>
    </location>
</feature>
<organism evidence="2 3">
    <name type="scientific">Microbulbifer epialgicus</name>
    <dbReference type="NCBI Taxonomy" id="393907"/>
    <lineage>
        <taxon>Bacteria</taxon>
        <taxon>Pseudomonadati</taxon>
        <taxon>Pseudomonadota</taxon>
        <taxon>Gammaproteobacteria</taxon>
        <taxon>Cellvibrionales</taxon>
        <taxon>Microbulbiferaceae</taxon>
        <taxon>Microbulbifer</taxon>
    </lineage>
</organism>
<sequence>MKIIFRDTNPKLVAEIVSKFQDVPELTAECVSIFAGSMKADAIISPANCIGRMDGGIDGLYVHHFGWGLQVNLSNLLSEKHGGRLEIGRAVSVPTGCSLIPLMISAPTMDWPPGDVSNTENCFLAFRAALLLAQSLRLKSIFTPGLGTLTGRMHPRECAKQMRAAWDDYIEIPF</sequence>
<evidence type="ECO:0000259" key="1">
    <source>
        <dbReference type="SMART" id="SM00506"/>
    </source>
</evidence>
<dbReference type="InterPro" id="IPR002589">
    <property type="entry name" value="Macro_dom"/>
</dbReference>
<comment type="caution">
    <text evidence="2">The sequence shown here is derived from an EMBL/GenBank/DDBJ whole genome shotgun (WGS) entry which is preliminary data.</text>
</comment>
<dbReference type="RefSeq" id="WP_371838412.1">
    <property type="nucleotide sequence ID" value="NZ_JBGMEK010000012.1"/>
</dbReference>
<dbReference type="SMART" id="SM00506">
    <property type="entry name" value="A1pp"/>
    <property type="match status" value="1"/>
</dbReference>
<dbReference type="EMBL" id="JBGMEK010000012">
    <property type="protein sequence ID" value="MFA0810840.1"/>
    <property type="molecule type" value="Genomic_DNA"/>
</dbReference>
<dbReference type="Pfam" id="PF01661">
    <property type="entry name" value="Macro"/>
    <property type="match status" value="1"/>
</dbReference>
<evidence type="ECO:0000313" key="3">
    <source>
        <dbReference type="Proteomes" id="UP001569428"/>
    </source>
</evidence>
<dbReference type="Gene3D" id="3.40.220.10">
    <property type="entry name" value="Leucine Aminopeptidase, subunit E, domain 1"/>
    <property type="match status" value="1"/>
</dbReference>
<dbReference type="InterPro" id="IPR043472">
    <property type="entry name" value="Macro_dom-like"/>
</dbReference>
<keyword evidence="3" id="KW-1185">Reference proteome</keyword>
<accession>A0ABV4NYS8</accession>